<gene>
    <name evidence="1" type="ORF">CYG68_06155</name>
</gene>
<dbReference type="RefSeq" id="WP_193829592.1">
    <property type="nucleotide sequence ID" value="NZ_PKLF01000004.1"/>
</dbReference>
<comment type="caution">
    <text evidence="1">The sequence shown here is derived from an EMBL/GenBank/DDBJ whole genome shotgun (WGS) entry which is preliminary data.</text>
</comment>
<protein>
    <submittedName>
        <fullName evidence="1">Uncharacterized protein</fullName>
    </submittedName>
</protein>
<accession>A0A8I0PT27</accession>
<dbReference type="AlphaFoldDB" id="A0A8I0PT27"/>
<dbReference type="Proteomes" id="UP000650477">
    <property type="component" value="Unassembled WGS sequence"/>
</dbReference>
<dbReference type="SUPFAM" id="SSF47233">
    <property type="entry name" value="Bacterial GAP domain"/>
    <property type="match status" value="1"/>
</dbReference>
<name>A0A8I0PT27_MORMO</name>
<evidence type="ECO:0000313" key="1">
    <source>
        <dbReference type="EMBL" id="MBE8612001.1"/>
    </source>
</evidence>
<sequence>MQPTSAGQNVILTGYISYSGLGPALGTLTEDTAARVPGLAERFSGICNSVADFFMSAKGKVNNSLHQLGDRIKNISFCCEKTEIRAETPPPPVQIPLFSQILLESAKECLPKHLDILAGKLENNEPLQPDMLVSISGGPLRGIITQLSSINGKIYEPGSEGIREESGNLLRKEVAQGEFSQLGSIADLGKAKEYLARPGFEAIFRESVGQVISEISGKILPELMKL</sequence>
<dbReference type="InterPro" id="IPR037168">
    <property type="entry name" value="YopE_GAP_dom_sf"/>
</dbReference>
<dbReference type="EMBL" id="PKLF01000004">
    <property type="protein sequence ID" value="MBE8612001.1"/>
    <property type="molecule type" value="Genomic_DNA"/>
</dbReference>
<proteinExistence type="predicted"/>
<organism evidence="1 2">
    <name type="scientific">Morganella morganii</name>
    <name type="common">Proteus morganii</name>
    <dbReference type="NCBI Taxonomy" id="582"/>
    <lineage>
        <taxon>Bacteria</taxon>
        <taxon>Pseudomonadati</taxon>
        <taxon>Pseudomonadota</taxon>
        <taxon>Gammaproteobacteria</taxon>
        <taxon>Enterobacterales</taxon>
        <taxon>Morganellaceae</taxon>
        <taxon>Morganella</taxon>
    </lineage>
</organism>
<reference evidence="1" key="1">
    <citation type="submission" date="2017-12" db="EMBL/GenBank/DDBJ databases">
        <title>Genome sequencing and analysis.</title>
        <authorList>
            <person name="Huang Y.-T."/>
        </authorList>
    </citation>
    <scope>NUCLEOTIDE SEQUENCE</scope>
    <source>
        <strain evidence="1">VGH116</strain>
    </source>
</reference>
<evidence type="ECO:0000313" key="2">
    <source>
        <dbReference type="Proteomes" id="UP000650477"/>
    </source>
</evidence>